<dbReference type="EMBL" id="CP144753">
    <property type="protein sequence ID" value="WVZ95442.1"/>
    <property type="molecule type" value="Genomic_DNA"/>
</dbReference>
<dbReference type="InterPro" id="IPR055357">
    <property type="entry name" value="LRR_At1g61320_AtMIF1"/>
</dbReference>
<evidence type="ECO:0000259" key="2">
    <source>
        <dbReference type="Pfam" id="PF07727"/>
    </source>
</evidence>
<name>A0AAQ3XDY8_PASNO</name>
<feature type="domain" description="Reverse transcriptase Ty1/copia-type" evidence="2">
    <location>
        <begin position="284"/>
        <end position="396"/>
    </location>
</feature>
<feature type="region of interest" description="Disordered" evidence="1">
    <location>
        <begin position="133"/>
        <end position="156"/>
    </location>
</feature>
<feature type="domain" description="At1g61320/AtMIF1 LRR" evidence="3">
    <location>
        <begin position="463"/>
        <end position="629"/>
    </location>
</feature>
<dbReference type="Pfam" id="PF23622">
    <property type="entry name" value="LRR_At1g61320_AtMIF1"/>
    <property type="match status" value="1"/>
</dbReference>
<evidence type="ECO:0000259" key="4">
    <source>
        <dbReference type="Pfam" id="PF25597"/>
    </source>
</evidence>
<dbReference type="Pfam" id="PF07727">
    <property type="entry name" value="RVT_2"/>
    <property type="match status" value="1"/>
</dbReference>
<dbReference type="Pfam" id="PF25597">
    <property type="entry name" value="SH3_retrovirus"/>
    <property type="match status" value="1"/>
</dbReference>
<protein>
    <submittedName>
        <fullName evidence="5">Uncharacterized protein</fullName>
    </submittedName>
</protein>
<dbReference type="SUPFAM" id="SSF56672">
    <property type="entry name" value="DNA/RNA polymerases"/>
    <property type="match status" value="1"/>
</dbReference>
<gene>
    <name evidence="5" type="ORF">U9M48_041207</name>
</gene>
<feature type="domain" description="Retroviral polymerase SH3-like" evidence="4">
    <location>
        <begin position="49"/>
        <end position="110"/>
    </location>
</feature>
<feature type="compositionally biased region" description="Polar residues" evidence="1">
    <location>
        <begin position="137"/>
        <end position="155"/>
    </location>
</feature>
<reference evidence="5 6" key="1">
    <citation type="submission" date="2024-02" db="EMBL/GenBank/DDBJ databases">
        <title>High-quality chromosome-scale genome assembly of Pensacola bahiagrass (Paspalum notatum Flugge var. saurae).</title>
        <authorList>
            <person name="Vega J.M."/>
            <person name="Podio M."/>
            <person name="Orjuela J."/>
            <person name="Siena L.A."/>
            <person name="Pessino S.C."/>
            <person name="Combes M.C."/>
            <person name="Mariac C."/>
            <person name="Albertini E."/>
            <person name="Pupilli F."/>
            <person name="Ortiz J.P.A."/>
            <person name="Leblanc O."/>
        </authorList>
    </citation>
    <scope>NUCLEOTIDE SEQUENCE [LARGE SCALE GENOMIC DNA]</scope>
    <source>
        <strain evidence="5">R1</strain>
        <tissue evidence="5">Leaf</tissue>
    </source>
</reference>
<dbReference type="Proteomes" id="UP001341281">
    <property type="component" value="Chromosome 09"/>
</dbReference>
<dbReference type="InterPro" id="IPR012337">
    <property type="entry name" value="RNaseH-like_sf"/>
</dbReference>
<evidence type="ECO:0000313" key="6">
    <source>
        <dbReference type="Proteomes" id="UP001341281"/>
    </source>
</evidence>
<accession>A0AAQ3XDY8</accession>
<organism evidence="5 6">
    <name type="scientific">Paspalum notatum var. saurae</name>
    <dbReference type="NCBI Taxonomy" id="547442"/>
    <lineage>
        <taxon>Eukaryota</taxon>
        <taxon>Viridiplantae</taxon>
        <taxon>Streptophyta</taxon>
        <taxon>Embryophyta</taxon>
        <taxon>Tracheophyta</taxon>
        <taxon>Spermatophyta</taxon>
        <taxon>Magnoliopsida</taxon>
        <taxon>Liliopsida</taxon>
        <taxon>Poales</taxon>
        <taxon>Poaceae</taxon>
        <taxon>PACMAD clade</taxon>
        <taxon>Panicoideae</taxon>
        <taxon>Andropogonodae</taxon>
        <taxon>Paspaleae</taxon>
        <taxon>Paspalinae</taxon>
        <taxon>Paspalum</taxon>
    </lineage>
</organism>
<evidence type="ECO:0000256" key="1">
    <source>
        <dbReference type="SAM" id="MobiDB-lite"/>
    </source>
</evidence>
<sequence>MPAVFGERRWRQFVYILNRSPTKALNGKTPYEAWHGRKPAVSHLRVFGCLAFVKELGHISKLDDRSTPGVFIGYAEGSKAYRILDPGTRRVRTARDVVFDEGRGWAWDKAVDDGSTPTYDDFTVEYIHFERAGGPSTPRTSAPTVTPLGTSTSTPARVDHGMAEFATPLSHDEERLDAYHDGEPLRYRTMENLFGDQPVPGLVPRDLEARLHLACDDGEPRSLRRPRDTRHGGPRCAEMDAVETNRTWELADLPRGHRAITLKWVFKLKRDEAGAIIKHKARLEEVYVHQPPGFEIPGKEGKVLRLRKALYGLRQAPRAWNAKLDSTLKGMGFEQSPHEAAIYRRGNGGNALLVGVYVDDLVITGVKDAEVAAFKEEMKATFRMSDTGPLSFYLGDRATDDGAPAKCEEDHPLCCGDSRPRPLLPEVPGEAHLVGYGDGDHGGDIDTSKSTSGILFFLGKCLVADAPVMPTKFLYLKHLTIRLLSGTAISRAFDYFSLASFLDASPSLETLVLNVSQLHMIHESISEHLQLRHMPEGSHGQLKSVKIGGFSSAKSLVELTCYILKNAVSLECLTLDTIYGYGCGQDRYTSCFPMADDVLKDGPRAVSAIKTYIEPKVPARVTFTVLGPCKRCPAIGICRTPS</sequence>
<keyword evidence="6" id="KW-1185">Reference proteome</keyword>
<dbReference type="InterPro" id="IPR043502">
    <property type="entry name" value="DNA/RNA_pol_sf"/>
</dbReference>
<dbReference type="AlphaFoldDB" id="A0AAQ3XDY8"/>
<dbReference type="SUPFAM" id="SSF53098">
    <property type="entry name" value="Ribonuclease H-like"/>
    <property type="match status" value="1"/>
</dbReference>
<dbReference type="PANTHER" id="PTHR34145:SF23">
    <property type="entry name" value="OS04G0479800 PROTEIN"/>
    <property type="match status" value="1"/>
</dbReference>
<dbReference type="PANTHER" id="PTHR34145">
    <property type="entry name" value="OS02G0105600 PROTEIN"/>
    <property type="match status" value="1"/>
</dbReference>
<evidence type="ECO:0000313" key="5">
    <source>
        <dbReference type="EMBL" id="WVZ95443.1"/>
    </source>
</evidence>
<evidence type="ECO:0000259" key="3">
    <source>
        <dbReference type="Pfam" id="PF23622"/>
    </source>
</evidence>
<dbReference type="InterPro" id="IPR053772">
    <property type="entry name" value="At1g61320/At1g61330-like"/>
</dbReference>
<proteinExistence type="predicted"/>
<dbReference type="InterPro" id="IPR057670">
    <property type="entry name" value="SH3_retrovirus"/>
</dbReference>
<dbReference type="InterPro" id="IPR013103">
    <property type="entry name" value="RVT_2"/>
</dbReference>
<dbReference type="EMBL" id="CP144753">
    <property type="protein sequence ID" value="WVZ95443.1"/>
    <property type="molecule type" value="Genomic_DNA"/>
</dbReference>